<evidence type="ECO:0008006" key="8">
    <source>
        <dbReference type="Google" id="ProtNLM"/>
    </source>
</evidence>
<evidence type="ECO:0000256" key="3">
    <source>
        <dbReference type="ARBA" id="ARBA00022692"/>
    </source>
</evidence>
<comment type="subcellular location">
    <subcellularLocation>
        <location evidence="1">Membrane</location>
        <topology evidence="1">Multi-pass membrane protein</topology>
    </subcellularLocation>
</comment>
<feature type="transmembrane region" description="Helical" evidence="6">
    <location>
        <begin position="136"/>
        <end position="158"/>
    </location>
</feature>
<keyword evidence="4 6" id="KW-1133">Transmembrane helix</keyword>
<evidence type="ECO:0000256" key="6">
    <source>
        <dbReference type="SAM" id="Phobius"/>
    </source>
</evidence>
<gene>
    <name evidence="7" type="ORF">MBMO_EB80-69G07.0030</name>
</gene>
<evidence type="ECO:0000313" key="7">
    <source>
        <dbReference type="EMBL" id="ABL97447.1"/>
    </source>
</evidence>
<name>A4GK02_9BACT</name>
<dbReference type="EMBL" id="EF107105">
    <property type="protein sequence ID" value="ABL97447.1"/>
    <property type="molecule type" value="Genomic_DNA"/>
</dbReference>
<comment type="similarity">
    <text evidence="2">Belongs to the TerC family.</text>
</comment>
<dbReference type="GO" id="GO:0016020">
    <property type="term" value="C:membrane"/>
    <property type="evidence" value="ECO:0007669"/>
    <property type="project" value="UniProtKB-SubCell"/>
</dbReference>
<proteinExistence type="inferred from homology"/>
<dbReference type="InterPro" id="IPR005496">
    <property type="entry name" value="Integral_membrane_TerC"/>
</dbReference>
<sequence>MLEEALILVQIIFIDIILAADNAIIIGLIAANFAPKHRRQIILWGVAGALIFKVIFALFATYLFKFYFIKILGGLLLIWIVNDLRKDLFEIKKVKSPTKKSKEPSYIQSVYKVLFADITISFDNVIGVVGAAKGNFGFMIFGLVLSVILTGAMATYLASYIQKHLWIAYVGLGFILLVALQLVIGGLVDLEILSINEQFKKYF</sequence>
<dbReference type="Pfam" id="PF03741">
    <property type="entry name" value="TerC"/>
    <property type="match status" value="1"/>
</dbReference>
<dbReference type="PANTHER" id="PTHR30238:SF4">
    <property type="entry name" value="SLL1022 PROTEIN"/>
    <property type="match status" value="1"/>
</dbReference>
<dbReference type="NCBIfam" id="TIGR03717">
    <property type="entry name" value="R_switched_YjbE"/>
    <property type="match status" value="1"/>
</dbReference>
<keyword evidence="5 6" id="KW-0472">Membrane</keyword>
<feature type="transmembrane region" description="Helical" evidence="6">
    <location>
        <begin position="41"/>
        <end position="60"/>
    </location>
</feature>
<dbReference type="PANTHER" id="PTHR30238">
    <property type="entry name" value="MEMBRANE BOUND PREDICTED REDOX MODULATOR"/>
    <property type="match status" value="1"/>
</dbReference>
<evidence type="ECO:0000256" key="4">
    <source>
        <dbReference type="ARBA" id="ARBA00022989"/>
    </source>
</evidence>
<protein>
    <recommendedName>
        <fullName evidence="8">TerC family protein</fullName>
    </recommendedName>
</protein>
<evidence type="ECO:0000256" key="2">
    <source>
        <dbReference type="ARBA" id="ARBA00007511"/>
    </source>
</evidence>
<reference evidence="7" key="1">
    <citation type="journal article" date="2007" name="Environ. Microbiol.">
        <title>Proteorhodopsin photosystem gene clusters exhibit co-evolutionary trends and shared ancestry among diverse marine microbial phyla.</title>
        <authorList>
            <person name="McCarren J."/>
            <person name="Delong E.F."/>
        </authorList>
    </citation>
    <scope>NUCLEOTIDE SEQUENCE</scope>
</reference>
<evidence type="ECO:0000256" key="5">
    <source>
        <dbReference type="ARBA" id="ARBA00023136"/>
    </source>
</evidence>
<accession>A4GK02</accession>
<feature type="transmembrane region" description="Helical" evidence="6">
    <location>
        <begin position="165"/>
        <end position="184"/>
    </location>
</feature>
<evidence type="ECO:0000256" key="1">
    <source>
        <dbReference type="ARBA" id="ARBA00004141"/>
    </source>
</evidence>
<keyword evidence="3 6" id="KW-0812">Transmembrane</keyword>
<feature type="transmembrane region" description="Helical" evidence="6">
    <location>
        <begin position="6"/>
        <end position="29"/>
    </location>
</feature>
<organism evidence="7">
    <name type="scientific">uncultured marine bacterium EB80_69G07</name>
    <dbReference type="NCBI Taxonomy" id="415442"/>
    <lineage>
        <taxon>Bacteria</taxon>
        <taxon>environmental samples</taxon>
    </lineage>
</organism>
<dbReference type="AlphaFoldDB" id="A4GK02"/>
<dbReference type="InterPro" id="IPR022301">
    <property type="entry name" value="Integral_membrane_YjbE"/>
</dbReference>